<dbReference type="Pfam" id="PF13154">
    <property type="entry name" value="DUF3991"/>
    <property type="match status" value="1"/>
</dbReference>
<dbReference type="InterPro" id="IPR025054">
    <property type="entry name" value="DUF3991"/>
</dbReference>
<dbReference type="InterPro" id="IPR006171">
    <property type="entry name" value="TOPRIM_dom"/>
</dbReference>
<protein>
    <submittedName>
        <fullName evidence="3">DUF3991 and TOPRIM domain-containing protein</fullName>
    </submittedName>
</protein>
<dbReference type="Pfam" id="PF13155">
    <property type="entry name" value="Toprim_2"/>
    <property type="match status" value="1"/>
</dbReference>
<name>A0AAW9DMN2_ACIAO</name>
<feature type="compositionally biased region" description="Basic and acidic residues" evidence="1">
    <location>
        <begin position="23"/>
        <end position="32"/>
    </location>
</feature>
<dbReference type="AlphaFoldDB" id="A0AAW9DMN2"/>
<keyword evidence="4" id="KW-1185">Reference proteome</keyword>
<evidence type="ECO:0000313" key="3">
    <source>
        <dbReference type="EMBL" id="MDX5929688.1"/>
    </source>
</evidence>
<evidence type="ECO:0000259" key="2">
    <source>
        <dbReference type="PROSITE" id="PS50880"/>
    </source>
</evidence>
<feature type="domain" description="Toprim" evidence="2">
    <location>
        <begin position="232"/>
        <end position="323"/>
    </location>
</feature>
<dbReference type="EMBL" id="JAWXYB010000018">
    <property type="protein sequence ID" value="MDX5929688.1"/>
    <property type="molecule type" value="Genomic_DNA"/>
</dbReference>
<gene>
    <name evidence="3" type="ORF">SIL87_02760</name>
</gene>
<proteinExistence type="predicted"/>
<feature type="region of interest" description="Disordered" evidence="1">
    <location>
        <begin position="1"/>
        <end position="32"/>
    </location>
</feature>
<organism evidence="3 4">
    <name type="scientific">Acidiphilium acidophilum</name>
    <name type="common">Thiobacillus acidophilus</name>
    <dbReference type="NCBI Taxonomy" id="76588"/>
    <lineage>
        <taxon>Bacteria</taxon>
        <taxon>Pseudomonadati</taxon>
        <taxon>Pseudomonadota</taxon>
        <taxon>Alphaproteobacteria</taxon>
        <taxon>Acetobacterales</taxon>
        <taxon>Acidocellaceae</taxon>
        <taxon>Acidiphilium</taxon>
    </lineage>
</organism>
<reference evidence="3 4" key="1">
    <citation type="submission" date="2023-11" db="EMBL/GenBank/DDBJ databases">
        <title>MicrobeMod: A computational toolkit for identifying prokaryotic methylation and restriction-modification with nanopore sequencing.</title>
        <authorList>
            <person name="Crits-Christoph A."/>
            <person name="Kang S.C."/>
            <person name="Lee H."/>
            <person name="Ostrov N."/>
        </authorList>
    </citation>
    <scope>NUCLEOTIDE SEQUENCE [LARGE SCALE GENOMIC DNA]</scope>
    <source>
        <strain evidence="3 4">DSMZ 700</strain>
    </source>
</reference>
<dbReference type="Proteomes" id="UP001279553">
    <property type="component" value="Unassembled WGS sequence"/>
</dbReference>
<comment type="caution">
    <text evidence="3">The sequence shown here is derived from an EMBL/GenBank/DDBJ whole genome shotgun (WGS) entry which is preliminary data.</text>
</comment>
<evidence type="ECO:0000313" key="4">
    <source>
        <dbReference type="Proteomes" id="UP001279553"/>
    </source>
</evidence>
<evidence type="ECO:0000256" key="1">
    <source>
        <dbReference type="SAM" id="MobiDB-lite"/>
    </source>
</evidence>
<dbReference type="RefSeq" id="WP_319612710.1">
    <property type="nucleotide sequence ID" value="NZ_JAWXYB010000018.1"/>
</dbReference>
<sequence length="337" mass="36156">MYPSLETAPGTHRSGSRPGSRQSNRDNDANEVDHLRRTVSCAVILEREGWQVDAAESSRRAVKYRRGAGEILIVTHDDKGWWNPLGAEKGDCFSLIQFLHPECNFGHVRKTLRAIAGIAPSRPIASTGTTSDPVPARSPLLRWQSKPALRPTTKAWSYLAGERRLPATILTAAAAQDCVRAGGFGCAWFAHRDHDGLLTGIEARGPDFRGVLRGGQKSLFRFPPGGAIGDYRRVAVTEAPIDALSLAALEAGRTDTIYVATTGGLGPGTVTALRHLVEHTASLGGTLVIATDADQAGDHHAARIETVIAPIVVTIERLRADGQAKDWNDVLVRSGTS</sequence>
<dbReference type="Gene3D" id="3.40.1360.10">
    <property type="match status" value="1"/>
</dbReference>
<dbReference type="PROSITE" id="PS50880">
    <property type="entry name" value="TOPRIM"/>
    <property type="match status" value="1"/>
</dbReference>
<accession>A0AAW9DMN2</accession>
<dbReference type="CDD" id="cd00188">
    <property type="entry name" value="TOPRIM"/>
    <property type="match status" value="1"/>
</dbReference>